<feature type="region of interest" description="Disordered" evidence="1">
    <location>
        <begin position="618"/>
        <end position="650"/>
    </location>
</feature>
<protein>
    <submittedName>
        <fullName evidence="3">Integrase core domain containing protein</fullName>
    </submittedName>
</protein>
<feature type="region of interest" description="Disordered" evidence="1">
    <location>
        <begin position="1"/>
        <end position="23"/>
    </location>
</feature>
<dbReference type="EMBL" id="JAGRRH010000019">
    <property type="protein sequence ID" value="KAG7348752.1"/>
    <property type="molecule type" value="Genomic_DNA"/>
</dbReference>
<reference evidence="3" key="2">
    <citation type="submission" date="2021-04" db="EMBL/GenBank/DDBJ databases">
        <authorList>
            <person name="Podell S."/>
        </authorList>
    </citation>
    <scope>NUCLEOTIDE SEQUENCE</scope>
    <source>
        <strain evidence="3">Hildebrandi</strain>
    </source>
</reference>
<reference evidence="3" key="1">
    <citation type="journal article" date="2021" name="Sci. Rep.">
        <title>Diploid genomic architecture of Nitzschia inconspicua, an elite biomass production diatom.</title>
        <authorList>
            <person name="Oliver A."/>
            <person name="Podell S."/>
            <person name="Pinowska A."/>
            <person name="Traller J.C."/>
            <person name="Smith S.R."/>
            <person name="McClure R."/>
            <person name="Beliaev A."/>
            <person name="Bohutskyi P."/>
            <person name="Hill E.A."/>
            <person name="Rabines A."/>
            <person name="Zheng H."/>
            <person name="Allen L.Z."/>
            <person name="Kuo A."/>
            <person name="Grigoriev I.V."/>
            <person name="Allen A.E."/>
            <person name="Hazlebeck D."/>
            <person name="Allen E.E."/>
        </authorList>
    </citation>
    <scope>NUCLEOTIDE SEQUENCE</scope>
    <source>
        <strain evidence="3">Hildebrandi</strain>
    </source>
</reference>
<dbReference type="Proteomes" id="UP000693970">
    <property type="component" value="Unassembled WGS sequence"/>
</dbReference>
<dbReference type="PANTHER" id="PTHR37984">
    <property type="entry name" value="PROTEIN CBG26694"/>
    <property type="match status" value="1"/>
</dbReference>
<feature type="domain" description="Integrase catalytic" evidence="2">
    <location>
        <begin position="396"/>
        <end position="573"/>
    </location>
</feature>
<accession>A0A9K3KS61</accession>
<sequence>MATGSTSSTSSPTAGSKSSLSHDVTLSRPLISGRFDPNDFVSRFLPPNHNQPSELEADEMNSTVIDGLGVRHYHTHHNNQTYNIYVSGDLPTSVPAKEEDESFSTHNAEAPTNIKASFRKTKPLKTYAFPAKNTLVGRPNPVGSEQSVRSAVTQQSLMSELPSTSRGTVVHQRSQLPRIPRRKLNPDHVECLPCSNETDHVDATITMQLPRPQEGVLELERTSSGPEQKSTQDQRFHEKFNRQLFNIDLEGNGLDGKPPIVPRSSQQLTNESYQRLLEICFAKQSGDAERWRVVLQKYHTRIYEVAKNYTADVVTLPSGEKVPKLFFQGRLAVPQREVFLAIRDCHASRSRHTKQQATFAAVSDMYCNITQKMVNTYIAMCPTCIRRPPVIKPLKGAASPIMSSAFRDRFQVDLVDMQKEAQEDVRGVTCRYIVVLKDHFTRLSYCEAIPRKQPIIVAEVLCRIFGLIGAPKLLHSDNGNEFTSEELIEAVKDLDEDILSVFGRPRKPNDQGSVEIRNKMVKSVLFDIIDEQKRRGKTTSWPMLMGHLMGCLNSHEVRSATATSAYETVFGVPYHEKLNCHIDEMKRCRTLSERLRLNPDPRLEAAAKEDFLLDDAEANDGGKETELPESECNKDICDETGPALNDDREHGKGMLITGGLGLGHSVRVGVRVGVMEIHIDSRTVCICDGMSRSLHGWQQHVLNVLKRTRMIAIDCTCDGTKS</sequence>
<dbReference type="OrthoDB" id="7552853at2759"/>
<keyword evidence="4" id="KW-1185">Reference proteome</keyword>
<organism evidence="3 4">
    <name type="scientific">Nitzschia inconspicua</name>
    <dbReference type="NCBI Taxonomy" id="303405"/>
    <lineage>
        <taxon>Eukaryota</taxon>
        <taxon>Sar</taxon>
        <taxon>Stramenopiles</taxon>
        <taxon>Ochrophyta</taxon>
        <taxon>Bacillariophyta</taxon>
        <taxon>Bacillariophyceae</taxon>
        <taxon>Bacillariophycidae</taxon>
        <taxon>Bacillariales</taxon>
        <taxon>Bacillariaceae</taxon>
        <taxon>Nitzschia</taxon>
    </lineage>
</organism>
<evidence type="ECO:0000313" key="4">
    <source>
        <dbReference type="Proteomes" id="UP000693970"/>
    </source>
</evidence>
<dbReference type="PANTHER" id="PTHR37984:SF5">
    <property type="entry name" value="PROTEIN NYNRIN-LIKE"/>
    <property type="match status" value="1"/>
</dbReference>
<evidence type="ECO:0000259" key="2">
    <source>
        <dbReference type="PROSITE" id="PS50994"/>
    </source>
</evidence>
<comment type="caution">
    <text evidence="3">The sequence shown here is derived from an EMBL/GenBank/DDBJ whole genome shotgun (WGS) entry which is preliminary data.</text>
</comment>
<proteinExistence type="predicted"/>
<dbReference type="PROSITE" id="PS50994">
    <property type="entry name" value="INTEGRASE"/>
    <property type="match status" value="1"/>
</dbReference>
<dbReference type="AlphaFoldDB" id="A0A9K3KS61"/>
<evidence type="ECO:0000313" key="3">
    <source>
        <dbReference type="EMBL" id="KAG7348752.1"/>
    </source>
</evidence>
<name>A0A9K3KS61_9STRA</name>
<evidence type="ECO:0000256" key="1">
    <source>
        <dbReference type="SAM" id="MobiDB-lite"/>
    </source>
</evidence>
<dbReference type="GO" id="GO:0015074">
    <property type="term" value="P:DNA integration"/>
    <property type="evidence" value="ECO:0007669"/>
    <property type="project" value="InterPro"/>
</dbReference>
<dbReference type="InterPro" id="IPR001584">
    <property type="entry name" value="Integrase_cat-core"/>
</dbReference>
<gene>
    <name evidence="3" type="ORF">IV203_011349</name>
</gene>
<feature type="compositionally biased region" description="Basic and acidic residues" evidence="1">
    <location>
        <begin position="620"/>
        <end position="637"/>
    </location>
</feature>
<feature type="compositionally biased region" description="Low complexity" evidence="1">
    <location>
        <begin position="1"/>
        <end position="21"/>
    </location>
</feature>
<dbReference type="InterPro" id="IPR050951">
    <property type="entry name" value="Retrovirus_Pol_polyprotein"/>
</dbReference>